<evidence type="ECO:0000256" key="2">
    <source>
        <dbReference type="ARBA" id="ARBA00001966"/>
    </source>
</evidence>
<protein>
    <submittedName>
        <fullName evidence="17">Hydrogenase small subunit</fullName>
    </submittedName>
</protein>
<evidence type="ECO:0000259" key="16">
    <source>
        <dbReference type="Pfam" id="PF14720"/>
    </source>
</evidence>
<dbReference type="PIRSF" id="PIRSF000310">
    <property type="entry name" value="NiFe_hyd_ssu"/>
    <property type="match status" value="1"/>
</dbReference>
<feature type="domain" description="NADH:ubiquinone oxidoreductase-like 20kDa subunit" evidence="15">
    <location>
        <begin position="65"/>
        <end position="210"/>
    </location>
</feature>
<comment type="cofactor">
    <cofactor evidence="2">
        <name>[4Fe-4S] cluster</name>
        <dbReference type="ChEBI" id="CHEBI:49883"/>
    </cofactor>
</comment>
<evidence type="ECO:0000256" key="1">
    <source>
        <dbReference type="ARBA" id="ARBA00001927"/>
    </source>
</evidence>
<dbReference type="GO" id="GO:0009061">
    <property type="term" value="P:anaerobic respiration"/>
    <property type="evidence" value="ECO:0007669"/>
    <property type="project" value="TreeGrafter"/>
</dbReference>
<dbReference type="AlphaFoldDB" id="A0AAW4L4F6"/>
<feature type="binding site" evidence="14">
    <location>
        <position position="248"/>
    </location>
    <ligand>
        <name>[4Fe-4S] cluster</name>
        <dbReference type="ChEBI" id="CHEBI:49883"/>
        <label>2</label>
    </ligand>
</feature>
<dbReference type="NCBIfam" id="TIGR01409">
    <property type="entry name" value="TAT_signal_seq"/>
    <property type="match status" value="1"/>
</dbReference>
<dbReference type="GO" id="GO:0009055">
    <property type="term" value="F:electron transfer activity"/>
    <property type="evidence" value="ECO:0007669"/>
    <property type="project" value="TreeGrafter"/>
</dbReference>
<evidence type="ECO:0000313" key="18">
    <source>
        <dbReference type="Proteomes" id="UP000811899"/>
    </source>
</evidence>
<dbReference type="GO" id="GO:0008901">
    <property type="term" value="F:ferredoxin hydrogenase activity"/>
    <property type="evidence" value="ECO:0007669"/>
    <property type="project" value="InterPro"/>
</dbReference>
<dbReference type="RefSeq" id="WP_214170631.1">
    <property type="nucleotide sequence ID" value="NZ_JAHCVJ010000002.1"/>
</dbReference>
<evidence type="ECO:0000256" key="13">
    <source>
        <dbReference type="ARBA" id="ARBA00023291"/>
    </source>
</evidence>
<evidence type="ECO:0000256" key="4">
    <source>
        <dbReference type="ARBA" id="ARBA00006605"/>
    </source>
</evidence>
<dbReference type="Pfam" id="PF14720">
    <property type="entry name" value="NiFe_hyd_SSU_C"/>
    <property type="match status" value="1"/>
</dbReference>
<keyword evidence="9" id="KW-0574">Periplasm</keyword>
<evidence type="ECO:0000259" key="15">
    <source>
        <dbReference type="Pfam" id="PF01058"/>
    </source>
</evidence>
<evidence type="ECO:0000256" key="7">
    <source>
        <dbReference type="ARBA" id="ARBA00022723"/>
    </source>
</evidence>
<comment type="subunit">
    <text evidence="5">Heterodimer of a large and a small subunit.</text>
</comment>
<dbReference type="InterPro" id="IPR037024">
    <property type="entry name" value="NiFe_Hase_small_N_sf"/>
</dbReference>
<evidence type="ECO:0000256" key="10">
    <source>
        <dbReference type="ARBA" id="ARBA00023002"/>
    </source>
</evidence>
<dbReference type="SUPFAM" id="SSF56770">
    <property type="entry name" value="HydA/Nqo6-like"/>
    <property type="match status" value="1"/>
</dbReference>
<evidence type="ECO:0000256" key="9">
    <source>
        <dbReference type="ARBA" id="ARBA00022764"/>
    </source>
</evidence>
<reference evidence="17 18" key="1">
    <citation type="submission" date="2021-05" db="EMBL/GenBank/DDBJ databases">
        <title>The draft genome of Geobacter pelophilus DSM 12255.</title>
        <authorList>
            <person name="Xu Z."/>
            <person name="Masuda Y."/>
            <person name="Itoh H."/>
            <person name="Senoo K."/>
        </authorList>
    </citation>
    <scope>NUCLEOTIDE SEQUENCE [LARGE SCALE GENOMIC DNA]</scope>
    <source>
        <strain evidence="17 18">DSM 12255</strain>
    </source>
</reference>
<feature type="binding site" evidence="14">
    <location>
        <position position="293"/>
    </location>
    <ligand>
        <name>[3Fe-4S] cluster</name>
        <dbReference type="ChEBI" id="CHEBI:21137"/>
    </ligand>
</feature>
<dbReference type="Gene3D" id="3.40.50.700">
    <property type="entry name" value="NADH:ubiquinone oxidoreductase-like, 20kDa subunit"/>
    <property type="match status" value="1"/>
</dbReference>
<evidence type="ECO:0000256" key="12">
    <source>
        <dbReference type="ARBA" id="ARBA00023014"/>
    </source>
</evidence>
<dbReference type="GO" id="GO:0042597">
    <property type="term" value="C:periplasmic space"/>
    <property type="evidence" value="ECO:0007669"/>
    <property type="project" value="UniProtKB-SubCell"/>
</dbReference>
<dbReference type="InterPro" id="IPR001821">
    <property type="entry name" value="NiFe_hydrogenase_ssu"/>
</dbReference>
<keyword evidence="10" id="KW-0560">Oxidoreductase</keyword>
<comment type="cofactor">
    <cofactor evidence="1">
        <name>[3Fe-4S] cluster</name>
        <dbReference type="ChEBI" id="CHEBI:21137"/>
    </cofactor>
</comment>
<dbReference type="PRINTS" id="PR00614">
    <property type="entry name" value="NIHGNASESMLL"/>
</dbReference>
<evidence type="ECO:0000256" key="3">
    <source>
        <dbReference type="ARBA" id="ARBA00004418"/>
    </source>
</evidence>
<dbReference type="GO" id="GO:0016020">
    <property type="term" value="C:membrane"/>
    <property type="evidence" value="ECO:0007669"/>
    <property type="project" value="TreeGrafter"/>
</dbReference>
<evidence type="ECO:0000313" key="17">
    <source>
        <dbReference type="EMBL" id="MBT0663848.1"/>
    </source>
</evidence>
<dbReference type="GO" id="GO:0051538">
    <property type="term" value="F:3 iron, 4 sulfur cluster binding"/>
    <property type="evidence" value="ECO:0007669"/>
    <property type="project" value="UniProtKB-KW"/>
</dbReference>
<feature type="binding site" evidence="14">
    <location>
        <position position="254"/>
    </location>
    <ligand>
        <name>[4Fe-4S] cluster</name>
        <dbReference type="ChEBI" id="CHEBI:49883"/>
        <label>2</label>
    </ligand>
</feature>
<organism evidence="17 18">
    <name type="scientific">Geoanaerobacter pelophilus</name>
    <dbReference type="NCBI Taxonomy" id="60036"/>
    <lineage>
        <taxon>Bacteria</taxon>
        <taxon>Pseudomonadati</taxon>
        <taxon>Thermodesulfobacteriota</taxon>
        <taxon>Desulfuromonadia</taxon>
        <taxon>Geobacterales</taxon>
        <taxon>Geobacteraceae</taxon>
        <taxon>Geoanaerobacter</taxon>
    </lineage>
</organism>
<dbReference type="GO" id="GO:0051539">
    <property type="term" value="F:4 iron, 4 sulfur cluster binding"/>
    <property type="evidence" value="ECO:0007669"/>
    <property type="project" value="UniProtKB-KW"/>
</dbReference>
<evidence type="ECO:0000256" key="14">
    <source>
        <dbReference type="PIRSR" id="PIRSR000310-1"/>
    </source>
</evidence>
<dbReference type="Gene3D" id="4.10.480.10">
    <property type="entry name" value="Cytochrome-c3 hydrogenase, C-terminal domain"/>
    <property type="match status" value="1"/>
</dbReference>
<dbReference type="Proteomes" id="UP000811899">
    <property type="component" value="Unassembled WGS sequence"/>
</dbReference>
<dbReference type="Pfam" id="PF01058">
    <property type="entry name" value="Oxidored_q6"/>
    <property type="match status" value="1"/>
</dbReference>
<dbReference type="InterPro" id="IPR006311">
    <property type="entry name" value="TAT_signal"/>
</dbReference>
<feature type="binding site" evidence="14">
    <location>
        <position position="238"/>
    </location>
    <ligand>
        <name>[4Fe-4S] cluster</name>
        <dbReference type="ChEBI" id="CHEBI:49883"/>
        <label>2</label>
    </ligand>
</feature>
<feature type="binding site" evidence="14">
    <location>
        <position position="263"/>
    </location>
    <ligand>
        <name>[3Fe-4S] cluster</name>
        <dbReference type="ChEBI" id="CHEBI:21137"/>
    </ligand>
</feature>
<dbReference type="GO" id="GO:0046872">
    <property type="term" value="F:metal ion binding"/>
    <property type="evidence" value="ECO:0007669"/>
    <property type="project" value="UniProtKB-KW"/>
</dbReference>
<dbReference type="InterPro" id="IPR019546">
    <property type="entry name" value="TAT_signal_bac_arc"/>
</dbReference>
<comment type="caution">
    <text evidence="17">The sequence shown here is derived from an EMBL/GenBank/DDBJ whole genome shotgun (WGS) entry which is preliminary data.</text>
</comment>
<dbReference type="InterPro" id="IPR006137">
    <property type="entry name" value="NADH_UbQ_OxRdtase-like_20kDa"/>
</dbReference>
<proteinExistence type="inferred from homology"/>
<dbReference type="GO" id="GO:0044569">
    <property type="term" value="C:[Ni-Fe] hydrogenase complex"/>
    <property type="evidence" value="ECO:0007669"/>
    <property type="project" value="TreeGrafter"/>
</dbReference>
<keyword evidence="6 14" id="KW-0004">4Fe-4S</keyword>
<evidence type="ECO:0000256" key="6">
    <source>
        <dbReference type="ARBA" id="ARBA00022485"/>
    </source>
</evidence>
<dbReference type="InterPro" id="IPR037148">
    <property type="entry name" value="NiFe-Hase_small_C_sf"/>
</dbReference>
<keyword evidence="11 14" id="KW-0408">Iron</keyword>
<feature type="domain" description="Cytochrome-c3 hydrogenase C-terminal" evidence="16">
    <location>
        <begin position="240"/>
        <end position="305"/>
    </location>
</feature>
<comment type="similarity">
    <text evidence="4">Belongs to the [NiFe]/[NiFeSe] hydrogenase small subunit family.</text>
</comment>
<keyword evidence="18" id="KW-1185">Reference proteome</keyword>
<keyword evidence="12 14" id="KW-0411">Iron-sulfur</keyword>
<dbReference type="InterPro" id="IPR027394">
    <property type="entry name" value="Cytochrome-c3_hydrogenase_C"/>
</dbReference>
<comment type="subcellular location">
    <subcellularLocation>
        <location evidence="3">Periplasm</location>
    </subcellularLocation>
</comment>
<keyword evidence="8" id="KW-0732">Signal</keyword>
<sequence length="320" mass="34460">MHEDNRGEADLDFAPPRKGISRRDFLKYCGLVAAALGLDATFIPRIAQAWGGTRPPIIWLQFAECTGCTESFLRSTNPFLDDIIFGAASLEYHETLMAPSGQNATQNLLNAAANYRGQFICICEGAIPTADNGVYGMIGGKTMLQIAKDICPKAKAVISFGACASFGGVAAANGNLTGARGVHKALGGYPTINIPGCPPNPITLVATLTTYLLNGSFPPLDGYGRPLFAYGTTNHENCERKLSCSAKCLYYYGCRGRTTYNNCSLVKFNNIVNTPGSPDGCWPVQVNAPCYGCSEPRFWDRSNFFLYNGHYINACEPVGP</sequence>
<dbReference type="PANTHER" id="PTHR30013">
    <property type="entry name" value="NIFE / NIFESE HYDROGENASE SMALL SUBUNIT FAMILY MEMBER"/>
    <property type="match status" value="1"/>
</dbReference>
<gene>
    <name evidence="17" type="ORF">KI809_05990</name>
</gene>
<evidence type="ECO:0000256" key="11">
    <source>
        <dbReference type="ARBA" id="ARBA00023004"/>
    </source>
</evidence>
<feature type="binding site" evidence="14">
    <location>
        <position position="163"/>
    </location>
    <ligand>
        <name>[4Fe-4S] cluster</name>
        <dbReference type="ChEBI" id="CHEBI:49883"/>
        <label>1</label>
    </ligand>
</feature>
<keyword evidence="7 14" id="KW-0479">Metal-binding</keyword>
<feature type="binding site" evidence="14">
    <location>
        <position position="68"/>
    </location>
    <ligand>
        <name>[4Fe-4S] cluster</name>
        <dbReference type="ChEBI" id="CHEBI:49883"/>
        <label>1</label>
    </ligand>
</feature>
<feature type="binding site" evidence="14">
    <location>
        <position position="235"/>
    </location>
    <ligand>
        <name>[4Fe-4S] cluster</name>
        <dbReference type="ChEBI" id="CHEBI:49883"/>
        <label>2</label>
    </ligand>
</feature>
<feature type="binding site" evidence="14">
    <location>
        <position position="65"/>
    </location>
    <ligand>
        <name>[4Fe-4S] cluster</name>
        <dbReference type="ChEBI" id="CHEBI:49883"/>
        <label>1</label>
    </ligand>
</feature>
<keyword evidence="13 14" id="KW-0003">3Fe-4S</keyword>
<feature type="binding site" evidence="14">
    <location>
        <position position="290"/>
    </location>
    <ligand>
        <name>[3Fe-4S] cluster</name>
        <dbReference type="ChEBI" id="CHEBI:21137"/>
    </ligand>
</feature>
<dbReference type="PANTHER" id="PTHR30013:SF7">
    <property type="entry name" value="HYDROGENASE-2 SMALL CHAIN"/>
    <property type="match status" value="1"/>
</dbReference>
<name>A0AAW4L4F6_9BACT</name>
<dbReference type="PROSITE" id="PS51318">
    <property type="entry name" value="TAT"/>
    <property type="match status" value="1"/>
</dbReference>
<dbReference type="GO" id="GO:0009375">
    <property type="term" value="C:ferredoxin hydrogenase complex"/>
    <property type="evidence" value="ECO:0007669"/>
    <property type="project" value="InterPro"/>
</dbReference>
<evidence type="ECO:0000256" key="8">
    <source>
        <dbReference type="ARBA" id="ARBA00022729"/>
    </source>
</evidence>
<feature type="binding site" evidence="14">
    <location>
        <position position="197"/>
    </location>
    <ligand>
        <name>[4Fe-4S] cluster</name>
        <dbReference type="ChEBI" id="CHEBI:49883"/>
        <label>1</label>
    </ligand>
</feature>
<dbReference type="EMBL" id="JAHCVJ010000002">
    <property type="protein sequence ID" value="MBT0663848.1"/>
    <property type="molecule type" value="Genomic_DNA"/>
</dbReference>
<evidence type="ECO:0000256" key="5">
    <source>
        <dbReference type="ARBA" id="ARBA00011771"/>
    </source>
</evidence>
<dbReference type="NCBIfam" id="TIGR00391">
    <property type="entry name" value="hydA"/>
    <property type="match status" value="1"/>
</dbReference>
<accession>A0AAW4L4F6</accession>